<name>C6HL56_AJECH</name>
<proteinExistence type="predicted"/>
<dbReference type="EMBL" id="GG692430">
    <property type="protein sequence ID" value="EER38993.1"/>
    <property type="molecule type" value="Genomic_DNA"/>
</dbReference>
<evidence type="ECO:0000313" key="2">
    <source>
        <dbReference type="Proteomes" id="UP000002624"/>
    </source>
</evidence>
<dbReference type="OrthoDB" id="10435216at2759"/>
<organism evidence="1 2">
    <name type="scientific">Ajellomyces capsulatus (strain H143)</name>
    <name type="common">Darling's disease fungus</name>
    <name type="synonym">Histoplasma capsulatum</name>
    <dbReference type="NCBI Taxonomy" id="544712"/>
    <lineage>
        <taxon>Eukaryota</taxon>
        <taxon>Fungi</taxon>
        <taxon>Dikarya</taxon>
        <taxon>Ascomycota</taxon>
        <taxon>Pezizomycotina</taxon>
        <taxon>Eurotiomycetes</taxon>
        <taxon>Eurotiomycetidae</taxon>
        <taxon>Onygenales</taxon>
        <taxon>Ajellomycetaceae</taxon>
        <taxon>Histoplasma</taxon>
    </lineage>
</organism>
<dbReference type="OMA" id="ANTIMRF"/>
<reference evidence="2" key="1">
    <citation type="submission" date="2009-05" db="EMBL/GenBank/DDBJ databases">
        <title>The genome sequence of Ajellomyces capsulatus strain H143.</title>
        <authorList>
            <person name="Champion M."/>
            <person name="Cuomo C.A."/>
            <person name="Ma L.-J."/>
            <person name="Henn M.R."/>
            <person name="Sil A."/>
            <person name="Goldman B."/>
            <person name="Young S.K."/>
            <person name="Kodira C.D."/>
            <person name="Zeng Q."/>
            <person name="Koehrsen M."/>
            <person name="Alvarado L."/>
            <person name="Berlin A.M."/>
            <person name="Borenstein D."/>
            <person name="Chen Z."/>
            <person name="Engels R."/>
            <person name="Freedman E."/>
            <person name="Gellesch M."/>
            <person name="Goldberg J."/>
            <person name="Griggs A."/>
            <person name="Gujja S."/>
            <person name="Heiman D.I."/>
            <person name="Hepburn T.A."/>
            <person name="Howarth C."/>
            <person name="Jen D."/>
            <person name="Larson L."/>
            <person name="Lewis B."/>
            <person name="Mehta T."/>
            <person name="Park D."/>
            <person name="Pearson M."/>
            <person name="Roberts A."/>
            <person name="Saif S."/>
            <person name="Shea T.D."/>
            <person name="Shenoy N."/>
            <person name="Sisk P."/>
            <person name="Stolte C."/>
            <person name="Sykes S."/>
            <person name="Walk T."/>
            <person name="White J."/>
            <person name="Yandava C."/>
            <person name="Klein B."/>
            <person name="McEwen J.G."/>
            <person name="Puccia R."/>
            <person name="Goldman G.H."/>
            <person name="Felipe M.S."/>
            <person name="Nino-Vega G."/>
            <person name="San-Blas G."/>
            <person name="Taylor J.W."/>
            <person name="Mendoza L."/>
            <person name="Galagan J.E."/>
            <person name="Nusbaum C."/>
            <person name="Birren B.W."/>
        </authorList>
    </citation>
    <scope>NUCLEOTIDE SEQUENCE [LARGE SCALE GENOMIC DNA]</scope>
    <source>
        <strain evidence="2">H143</strain>
    </source>
</reference>
<sequence length="283" mass="32060">MERRTPEEPCFCLNPHEFMKTFDDSKSTGFLEWQCEIYDYRIKYENLALSYWGLTEDPVLGSMKAWSGASGHTPTRDSGYGCRLMCSLSYISGSRLIALFNRFVIMTIIFKIHSDKAKAIGPMMFPWLLGANGKATIAADSQTRKRRPGSDHFNGVLRATLRASTEIRHLETVPSPPIAASMARRVSIWQQMVFTSVDYFGSNDLAREDQSIFINDKYHGNDVEKVYSYGSISASRRPPNSSSFANTIMRFLLITDNPEPVSDLRLQFVAVEFHDDDDFAADE</sequence>
<gene>
    <name evidence="1" type="ORF">HCDG_06937</name>
</gene>
<dbReference type="Proteomes" id="UP000002624">
    <property type="component" value="Unassembled WGS sequence"/>
</dbReference>
<protein>
    <submittedName>
        <fullName evidence="1">Uncharacterized protein</fullName>
    </submittedName>
</protein>
<dbReference type="HOGENOM" id="CLU_1189609_0_0_1"/>
<dbReference type="AlphaFoldDB" id="C6HL56"/>
<evidence type="ECO:0000313" key="1">
    <source>
        <dbReference type="EMBL" id="EER38993.1"/>
    </source>
</evidence>
<dbReference type="VEuPathDB" id="FungiDB:HCDG_06937"/>
<accession>C6HL56</accession>